<dbReference type="Proteomes" id="UP000396835">
    <property type="component" value="Unassembled WGS sequence"/>
</dbReference>
<dbReference type="EMBL" id="CAACYH010000004">
    <property type="protein sequence ID" value="VFB13832.1"/>
    <property type="molecule type" value="Genomic_DNA"/>
</dbReference>
<dbReference type="Pfam" id="PF17955">
    <property type="entry name" value="Cas6b_N"/>
    <property type="match status" value="1"/>
</dbReference>
<dbReference type="Proteomes" id="UP000295600">
    <property type="component" value="Unassembled WGS sequence"/>
</dbReference>
<dbReference type="EMBL" id="SLXB01000022">
    <property type="protein sequence ID" value="TCO89135.1"/>
    <property type="molecule type" value="Genomic_DNA"/>
</dbReference>
<gene>
    <name evidence="3" type="ORF">EV202_12219</name>
    <name evidence="4" type="ORF">NCTC7812_01362</name>
</gene>
<evidence type="ECO:0000313" key="4">
    <source>
        <dbReference type="EMBL" id="VFB13832.1"/>
    </source>
</evidence>
<dbReference type="AlphaFoldDB" id="A0A449I317"/>
<sequence>MNRVKLLLIRFINSIPQREIQHFRGAIIQAMGSANVLFHNHEEGGFRYSYPLIQYKRIGGNAAIVCVGDGTEVIGDFFSNCNFDIVLGNTPLHLEVFQIKAEQVLIQVWDDLFSYTLRKWLPLNQGNYQEYMQLESLSEQCAFLERVLTGNLLSFASGLNIHFDQEVKVHITALEDVRTYSYKGIRMQGFDIQFKSNVSLPDYIGLGKSVSVGFGVVKRTIRK</sequence>
<dbReference type="Pfam" id="PF17262">
    <property type="entry name" value="Cas6b_C"/>
    <property type="match status" value="1"/>
</dbReference>
<evidence type="ECO:0000313" key="5">
    <source>
        <dbReference type="Proteomes" id="UP000295600"/>
    </source>
</evidence>
<evidence type="ECO:0000313" key="6">
    <source>
        <dbReference type="Proteomes" id="UP000396835"/>
    </source>
</evidence>
<dbReference type="OrthoDB" id="656505at2"/>
<feature type="domain" description="Cas6b N-terminal" evidence="2">
    <location>
        <begin position="4"/>
        <end position="102"/>
    </location>
</feature>
<evidence type="ECO:0008006" key="7">
    <source>
        <dbReference type="Google" id="ProtNLM"/>
    </source>
</evidence>
<dbReference type="InterPro" id="IPR020209">
    <property type="entry name" value="Cas6b_C"/>
</dbReference>
<dbReference type="RefSeq" id="WP_131752073.1">
    <property type="nucleotide sequence ID" value="NZ_CAACYH010000004.1"/>
</dbReference>
<reference evidence="3 5" key="2">
    <citation type="submission" date="2019-03" db="EMBL/GenBank/DDBJ databases">
        <title>Genomic Encyclopedia of Type Strains, Phase IV (KMG-IV): sequencing the most valuable type-strain genomes for metagenomic binning, comparative biology and taxonomic classification.</title>
        <authorList>
            <person name="Goeker M."/>
        </authorList>
    </citation>
    <scope>NUCLEOTIDE SEQUENCE [LARGE SCALE GENOMIC DNA]</scope>
    <source>
        <strain evidence="3 5">DSM 23917</strain>
    </source>
</reference>
<dbReference type="InterPro" id="IPR041528">
    <property type="entry name" value="Cas6b_N"/>
</dbReference>
<feature type="domain" description="Cas6b C-terminal" evidence="1">
    <location>
        <begin position="108"/>
        <end position="219"/>
    </location>
</feature>
<evidence type="ECO:0000259" key="2">
    <source>
        <dbReference type="Pfam" id="PF17955"/>
    </source>
</evidence>
<evidence type="ECO:0000259" key="1">
    <source>
        <dbReference type="Pfam" id="PF17262"/>
    </source>
</evidence>
<accession>A0A449I317</accession>
<reference evidence="4 6" key="1">
    <citation type="submission" date="2019-02" db="EMBL/GenBank/DDBJ databases">
        <authorList>
            <consortium name="Pathogen Informatics"/>
        </authorList>
    </citation>
    <scope>NUCLEOTIDE SEQUENCE [LARGE SCALE GENOMIC DNA]</scope>
    <source>
        <strain evidence="4 6">3012STDY7078512</strain>
    </source>
</reference>
<proteinExistence type="predicted"/>
<name>A0A449I317_9BACE</name>
<evidence type="ECO:0000313" key="3">
    <source>
        <dbReference type="EMBL" id="TCO89135.1"/>
    </source>
</evidence>
<organism evidence="4 6">
    <name type="scientific">Prevotella heparinolytica</name>
    <dbReference type="NCBI Taxonomy" id="28113"/>
    <lineage>
        <taxon>Bacteria</taxon>
        <taxon>Pseudomonadati</taxon>
        <taxon>Bacteroidota</taxon>
        <taxon>Bacteroidia</taxon>
        <taxon>Bacteroidales</taxon>
        <taxon>Bacteroidaceae</taxon>
        <taxon>Bacteroides</taxon>
    </lineage>
</organism>
<protein>
    <recommendedName>
        <fullName evidence="7">DNA repair protein</fullName>
    </recommendedName>
</protein>